<dbReference type="InterPro" id="IPR003729">
    <property type="entry name" value="Bi_nuclease_dom"/>
</dbReference>
<dbReference type="Pfam" id="PF02151">
    <property type="entry name" value="UVR"/>
    <property type="match status" value="1"/>
</dbReference>
<organism evidence="4 5">
    <name type="scientific">Bacteroides coprosuis DSM 18011</name>
    <dbReference type="NCBI Taxonomy" id="679937"/>
    <lineage>
        <taxon>Bacteria</taxon>
        <taxon>Pseudomonadati</taxon>
        <taxon>Bacteroidota</taxon>
        <taxon>Bacteroidia</taxon>
        <taxon>Bacteroidales</taxon>
        <taxon>Bacteroidaceae</taxon>
        <taxon>Bacteroides</taxon>
    </lineage>
</organism>
<evidence type="ECO:0000313" key="5">
    <source>
        <dbReference type="Proteomes" id="UP000018439"/>
    </source>
</evidence>
<dbReference type="PROSITE" id="PS50151">
    <property type="entry name" value="UVR"/>
    <property type="match status" value="1"/>
</dbReference>
<gene>
    <name evidence="4" type="ORF">Bcop_0033</name>
</gene>
<dbReference type="HOGENOM" id="CLU_096111_1_0_10"/>
<dbReference type="EMBL" id="CM001167">
    <property type="protein sequence ID" value="EGJ70253.1"/>
    <property type="molecule type" value="Genomic_DNA"/>
</dbReference>
<dbReference type="InterPro" id="IPR036104">
    <property type="entry name" value="BFN_sf"/>
</dbReference>
<dbReference type="STRING" id="679937.Bcop_0033"/>
<accession>F3ZNR4</accession>
<sequence>MSSEIELHIKQVYESQSKVGAYSLLLEENKGKRRQIPIIIGEKEAHSIICAINEIPNSRPLTHDLMISCFDFLEAKISKILIYKVISGVYYSYIYLNKGDQYTRIDARTSDAIALAIRLNTPIFIEEEILNQESVEIVLDEDSDEDKSSGNPEYITFGMEISEKDKLENQLKEAIQKENYELASILRDQIADLEK</sequence>
<evidence type="ECO:0000256" key="1">
    <source>
        <dbReference type="ARBA" id="ARBA00023236"/>
    </source>
</evidence>
<dbReference type="Proteomes" id="UP000018439">
    <property type="component" value="Chromosome"/>
</dbReference>
<dbReference type="eggNOG" id="COG1259">
    <property type="taxonomic scope" value="Bacteria"/>
</dbReference>
<dbReference type="PANTHER" id="PTHR15160:SF1">
    <property type="entry name" value="VON HIPPEL-LINDAU DISEASE TUMOR SUPPRESSOR"/>
    <property type="match status" value="1"/>
</dbReference>
<keyword evidence="1" id="KW-0742">SOS response</keyword>
<feature type="domain" description="BFN" evidence="3">
    <location>
        <begin position="4"/>
        <end position="137"/>
    </location>
</feature>
<dbReference type="Pfam" id="PF02577">
    <property type="entry name" value="BFN_dom"/>
    <property type="match status" value="1"/>
</dbReference>
<reference evidence="4 5" key="1">
    <citation type="journal article" date="2011" name="Stand. Genomic Sci.">
        <title>Non-contiguous finished genome sequence of Bacteroides coprosuis type strain (PC139).</title>
        <authorList>
            <person name="Land M."/>
            <person name="Held B."/>
            <person name="Gronow S."/>
            <person name="Abt B."/>
            <person name="Lucas S."/>
            <person name="Del Rio T.G."/>
            <person name="Nolan M."/>
            <person name="Tice H."/>
            <person name="Cheng J.F."/>
            <person name="Pitluck S."/>
            <person name="Liolios K."/>
            <person name="Pagani I."/>
            <person name="Ivanova N."/>
            <person name="Mavromatis K."/>
            <person name="Mikhailova N."/>
            <person name="Pati A."/>
            <person name="Tapia R."/>
            <person name="Han C."/>
            <person name="Goodwin L."/>
            <person name="Chen A."/>
            <person name="Palaniappan K."/>
            <person name="Hauser L."/>
            <person name="Brambilla E.M."/>
            <person name="Rohde M."/>
            <person name="Goker M."/>
            <person name="Detter J.C."/>
            <person name="Woyke T."/>
            <person name="Bristow J."/>
            <person name="Eisen J.A."/>
            <person name="Markowitz V."/>
            <person name="Hugenholtz P."/>
            <person name="Kyrpides N.C."/>
            <person name="Klenk H.P."/>
            <person name="Lapidus A."/>
        </authorList>
    </citation>
    <scope>NUCLEOTIDE SEQUENCE</scope>
    <source>
        <strain evidence="4 5">DSM 18011</strain>
    </source>
</reference>
<evidence type="ECO:0008006" key="6">
    <source>
        <dbReference type="Google" id="ProtNLM"/>
    </source>
</evidence>
<dbReference type="InterPro" id="IPR001943">
    <property type="entry name" value="UVR_dom"/>
</dbReference>
<protein>
    <recommendedName>
        <fullName evidence="6">BFN domain-containing protein</fullName>
    </recommendedName>
</protein>
<feature type="domain" description="UVR" evidence="2">
    <location>
        <begin position="161"/>
        <end position="195"/>
    </location>
</feature>
<evidence type="ECO:0000259" key="2">
    <source>
        <dbReference type="PROSITE" id="PS50151"/>
    </source>
</evidence>
<dbReference type="PROSITE" id="PS51658">
    <property type="entry name" value="BFN"/>
    <property type="match status" value="1"/>
</dbReference>
<dbReference type="OrthoDB" id="9788698at2"/>
<dbReference type="PANTHER" id="PTHR15160">
    <property type="entry name" value="VON HIPPEL-LINDAU PROTEIN"/>
    <property type="match status" value="1"/>
</dbReference>
<keyword evidence="5" id="KW-1185">Reference proteome</keyword>
<dbReference type="Gene3D" id="3.10.690.10">
    <property type="entry name" value="Bifunctional nuclease domain"/>
    <property type="match status" value="1"/>
</dbReference>
<evidence type="ECO:0000313" key="4">
    <source>
        <dbReference type="EMBL" id="EGJ70253.1"/>
    </source>
</evidence>
<evidence type="ECO:0000259" key="3">
    <source>
        <dbReference type="PROSITE" id="PS51658"/>
    </source>
</evidence>
<dbReference type="InterPro" id="IPR036876">
    <property type="entry name" value="UVR_dom_sf"/>
</dbReference>
<proteinExistence type="predicted"/>
<dbReference type="SUPFAM" id="SSF103256">
    <property type="entry name" value="Hypothetical protein TM0160"/>
    <property type="match status" value="1"/>
</dbReference>
<keyword evidence="1" id="KW-0227">DNA damage</keyword>
<name>F3ZNR4_9BACE</name>
<dbReference type="GO" id="GO:0009432">
    <property type="term" value="P:SOS response"/>
    <property type="evidence" value="ECO:0007669"/>
    <property type="project" value="UniProtKB-KW"/>
</dbReference>
<dbReference type="AlphaFoldDB" id="F3ZNR4"/>
<dbReference type="GO" id="GO:0004518">
    <property type="term" value="F:nuclease activity"/>
    <property type="evidence" value="ECO:0007669"/>
    <property type="project" value="InterPro"/>
</dbReference>
<dbReference type="SUPFAM" id="SSF46600">
    <property type="entry name" value="C-terminal UvrC-binding domain of UvrB"/>
    <property type="match status" value="1"/>
</dbReference>